<evidence type="ECO:0000313" key="2">
    <source>
        <dbReference type="Proteomes" id="UP000287687"/>
    </source>
</evidence>
<dbReference type="OrthoDB" id="9800971at2"/>
<dbReference type="RefSeq" id="WP_128442221.1">
    <property type="nucleotide sequence ID" value="NZ_SBIP01000002.1"/>
</dbReference>
<sequence>MASFLSNLFSMFSGGDKTAAAPVAKAEPQLYGDCRIFAEPMREGSQFRLAGRIEKDVSGAVLTRTFVRADVFTTHDDAVEFTIRKAQQIIDQNGLSLFSDGEKIRAA</sequence>
<dbReference type="Proteomes" id="UP000287687">
    <property type="component" value="Unassembled WGS sequence"/>
</dbReference>
<name>A0A3S3SZ99_9HYPH</name>
<dbReference type="Pfam" id="PF10115">
    <property type="entry name" value="HlyU"/>
    <property type="match status" value="1"/>
</dbReference>
<accession>A0A3S3SZ99</accession>
<dbReference type="InterPro" id="IPR018772">
    <property type="entry name" value="Transcription_activator_HlyU"/>
</dbReference>
<evidence type="ECO:0000313" key="1">
    <source>
        <dbReference type="EMBL" id="RWX78243.1"/>
    </source>
</evidence>
<organism evidence="1 2">
    <name type="scientific">Neorhizobium lilium</name>
    <dbReference type="NCBI Taxonomy" id="2503024"/>
    <lineage>
        <taxon>Bacteria</taxon>
        <taxon>Pseudomonadati</taxon>
        <taxon>Pseudomonadota</taxon>
        <taxon>Alphaproteobacteria</taxon>
        <taxon>Hyphomicrobiales</taxon>
        <taxon>Rhizobiaceae</taxon>
        <taxon>Rhizobium/Agrobacterium group</taxon>
        <taxon>Neorhizobium</taxon>
    </lineage>
</organism>
<protein>
    <submittedName>
        <fullName evidence="1">Transcriptional activator HlyU</fullName>
    </submittedName>
</protein>
<proteinExistence type="predicted"/>
<comment type="caution">
    <text evidence="1">The sequence shown here is derived from an EMBL/GenBank/DDBJ whole genome shotgun (WGS) entry which is preliminary data.</text>
</comment>
<dbReference type="AlphaFoldDB" id="A0A3S3SZ99"/>
<reference evidence="1 2" key="1">
    <citation type="submission" date="2019-01" db="EMBL/GenBank/DDBJ databases">
        <title>The draft genome of Rhizobium sp. 24NR.</title>
        <authorList>
            <person name="Liu L."/>
            <person name="Liang L."/>
            <person name="Shi S."/>
            <person name="Xu L."/>
            <person name="Wang X."/>
            <person name="Li L."/>
            <person name="Zhang X."/>
        </authorList>
    </citation>
    <scope>NUCLEOTIDE SEQUENCE [LARGE SCALE GENOMIC DNA]</scope>
    <source>
        <strain evidence="1 2">24NR</strain>
    </source>
</reference>
<keyword evidence="2" id="KW-1185">Reference proteome</keyword>
<gene>
    <name evidence="1" type="ORF">EPK99_06295</name>
</gene>
<dbReference type="EMBL" id="SBIP01000002">
    <property type="protein sequence ID" value="RWX78243.1"/>
    <property type="molecule type" value="Genomic_DNA"/>
</dbReference>